<keyword evidence="2" id="KW-1185">Reference proteome</keyword>
<name>A0A2P6P0X0_9EUKA</name>
<dbReference type="AlphaFoldDB" id="A0A2P6P0X0"/>
<accession>A0A2P6P0X0</accession>
<comment type="caution">
    <text evidence="1">The sequence shown here is derived from an EMBL/GenBank/DDBJ whole genome shotgun (WGS) entry which is preliminary data.</text>
</comment>
<proteinExistence type="predicted"/>
<sequence length="122" mass="13968">MVKPSAAAMYSHTPEVDCESHIGQDLYTFYFPIEIGDFVVSMWSKTGSLFSVTLYENGTPLSRRDNRIGRLPWSSKLMRSWKEDVYSKPEIDQMVSDLHVIAQKPPTPVGTFVPRVYRSAHR</sequence>
<dbReference type="OrthoDB" id="16636at2759"/>
<evidence type="ECO:0000313" key="1">
    <source>
        <dbReference type="EMBL" id="PRP89852.1"/>
    </source>
</evidence>
<dbReference type="EMBL" id="MDYQ01000001">
    <property type="protein sequence ID" value="PRP89852.1"/>
    <property type="molecule type" value="Genomic_DNA"/>
</dbReference>
<gene>
    <name evidence="1" type="ORF">PROFUN_00194</name>
</gene>
<reference evidence="1 2" key="1">
    <citation type="journal article" date="2018" name="Genome Biol. Evol.">
        <title>Multiple Roots of Fruiting Body Formation in Amoebozoa.</title>
        <authorList>
            <person name="Hillmann F."/>
            <person name="Forbes G."/>
            <person name="Novohradska S."/>
            <person name="Ferling I."/>
            <person name="Riege K."/>
            <person name="Groth M."/>
            <person name="Westermann M."/>
            <person name="Marz M."/>
            <person name="Spaller T."/>
            <person name="Winckler T."/>
            <person name="Schaap P."/>
            <person name="Glockner G."/>
        </authorList>
    </citation>
    <scope>NUCLEOTIDE SEQUENCE [LARGE SCALE GENOMIC DNA]</scope>
    <source>
        <strain evidence="1 2">Jena</strain>
    </source>
</reference>
<evidence type="ECO:0000313" key="2">
    <source>
        <dbReference type="Proteomes" id="UP000241769"/>
    </source>
</evidence>
<dbReference type="InParanoid" id="A0A2P6P0X0"/>
<protein>
    <submittedName>
        <fullName evidence="1">Uncharacterized protein</fullName>
    </submittedName>
</protein>
<dbReference type="Proteomes" id="UP000241769">
    <property type="component" value="Unassembled WGS sequence"/>
</dbReference>
<organism evidence="1 2">
    <name type="scientific">Planoprotostelium fungivorum</name>
    <dbReference type="NCBI Taxonomy" id="1890364"/>
    <lineage>
        <taxon>Eukaryota</taxon>
        <taxon>Amoebozoa</taxon>
        <taxon>Evosea</taxon>
        <taxon>Variosea</taxon>
        <taxon>Cavosteliida</taxon>
        <taxon>Cavosteliaceae</taxon>
        <taxon>Planoprotostelium</taxon>
    </lineage>
</organism>